<keyword evidence="3 6" id="KW-0812">Transmembrane</keyword>
<evidence type="ECO:0000256" key="5">
    <source>
        <dbReference type="ARBA" id="ARBA00023136"/>
    </source>
</evidence>
<dbReference type="Proteomes" id="UP000199577">
    <property type="component" value="Unassembled WGS sequence"/>
</dbReference>
<dbReference type="Gene3D" id="3.40.190.10">
    <property type="entry name" value="Periplasmic binding protein-like II"/>
    <property type="match status" value="1"/>
</dbReference>
<feature type="transmembrane region" description="Helical" evidence="6">
    <location>
        <begin position="176"/>
        <end position="199"/>
    </location>
</feature>
<sequence>MNKILLIIKREYLSRVKKRSFLLVTFLVPLFIIGIYALTIYLTAESFRNSDAHVYVIDQSGLFKDGLADSKSIRFTEVTGDVQEQKTRILSEKERTFLLIIPPDVEQTRAIELYAKETASLNVQEAVSKKVENVLRDSAYARAGIDPVVLKSINPQVKVISREITEQGEKDSSAGAAMGIAMTLSILVYICLFLYGAQVMRGIIEEKNSRIVEVIISSVKPFQLMMGKIIGIGLVGLTQFILWIVLSSALVAVASVGMVNEEAVKAQLEYRQADSTAAVPQSGAADGMWNTAMEELGKIDFQTIIITFLVYFFGGYLLYSALFAAVGSAVDSETETQQFMFPITIPLLFTYILSFGVLVNDPHGPLAFWLSMIPFTSPIAMLVRIPFGVPIWQIGLSLALLIGGFILTTWVAGRIYRVGILMYGKKASYKELAKWFRYKG</sequence>
<dbReference type="STRING" id="623281.SAMN05421747_104128"/>
<dbReference type="GO" id="GO:0140359">
    <property type="term" value="F:ABC-type transporter activity"/>
    <property type="evidence" value="ECO:0007669"/>
    <property type="project" value="InterPro"/>
</dbReference>
<dbReference type="PANTHER" id="PTHR30294">
    <property type="entry name" value="MEMBRANE COMPONENT OF ABC TRANSPORTER YHHJ-RELATED"/>
    <property type="match status" value="1"/>
</dbReference>
<feature type="transmembrane region" description="Helical" evidence="6">
    <location>
        <begin position="339"/>
        <end position="359"/>
    </location>
</feature>
<accession>A0A1I1GEB7</accession>
<dbReference type="GO" id="GO:0005886">
    <property type="term" value="C:plasma membrane"/>
    <property type="evidence" value="ECO:0007669"/>
    <property type="project" value="UniProtKB-SubCell"/>
</dbReference>
<gene>
    <name evidence="8" type="ORF">SAMN05421747_104128</name>
</gene>
<evidence type="ECO:0000313" key="9">
    <source>
        <dbReference type="Proteomes" id="UP000199577"/>
    </source>
</evidence>
<organism evidence="8 9">
    <name type="scientific">Parapedobacter composti</name>
    <dbReference type="NCBI Taxonomy" id="623281"/>
    <lineage>
        <taxon>Bacteria</taxon>
        <taxon>Pseudomonadati</taxon>
        <taxon>Bacteroidota</taxon>
        <taxon>Sphingobacteriia</taxon>
        <taxon>Sphingobacteriales</taxon>
        <taxon>Sphingobacteriaceae</taxon>
        <taxon>Parapedobacter</taxon>
    </lineage>
</organism>
<keyword evidence="4 6" id="KW-1133">Transmembrane helix</keyword>
<reference evidence="8 9" key="1">
    <citation type="submission" date="2016-10" db="EMBL/GenBank/DDBJ databases">
        <authorList>
            <person name="de Groot N.N."/>
        </authorList>
    </citation>
    <scope>NUCLEOTIDE SEQUENCE [LARGE SCALE GENOMIC DNA]</scope>
    <source>
        <strain evidence="8 9">DSM 22900</strain>
    </source>
</reference>
<protein>
    <submittedName>
        <fullName evidence="8">ABC-2 type transport system permease protein</fullName>
    </submittedName>
</protein>
<dbReference type="PANTHER" id="PTHR30294:SF29">
    <property type="entry name" value="MULTIDRUG ABC TRANSPORTER PERMEASE YBHS-RELATED"/>
    <property type="match status" value="1"/>
</dbReference>
<keyword evidence="2" id="KW-1003">Cell membrane</keyword>
<proteinExistence type="predicted"/>
<keyword evidence="9" id="KW-1185">Reference proteome</keyword>
<evidence type="ECO:0000256" key="6">
    <source>
        <dbReference type="SAM" id="Phobius"/>
    </source>
</evidence>
<feature type="transmembrane region" description="Helical" evidence="6">
    <location>
        <begin position="391"/>
        <end position="416"/>
    </location>
</feature>
<evidence type="ECO:0000256" key="4">
    <source>
        <dbReference type="ARBA" id="ARBA00022989"/>
    </source>
</evidence>
<evidence type="ECO:0000313" key="8">
    <source>
        <dbReference type="EMBL" id="SFC09642.1"/>
    </source>
</evidence>
<dbReference type="InterPro" id="IPR013525">
    <property type="entry name" value="ABC2_TM"/>
</dbReference>
<feature type="domain" description="ABC-2 type transporter transmembrane" evidence="7">
    <location>
        <begin position="19"/>
        <end position="412"/>
    </location>
</feature>
<evidence type="ECO:0000256" key="3">
    <source>
        <dbReference type="ARBA" id="ARBA00022692"/>
    </source>
</evidence>
<dbReference type="SUPFAM" id="SSF53850">
    <property type="entry name" value="Periplasmic binding protein-like II"/>
    <property type="match status" value="1"/>
</dbReference>
<evidence type="ECO:0000256" key="2">
    <source>
        <dbReference type="ARBA" id="ARBA00022475"/>
    </source>
</evidence>
<dbReference type="EMBL" id="FOLL01000004">
    <property type="protein sequence ID" value="SFC09642.1"/>
    <property type="molecule type" value="Genomic_DNA"/>
</dbReference>
<dbReference type="RefSeq" id="WP_090972500.1">
    <property type="nucleotide sequence ID" value="NZ_FOLL01000004.1"/>
</dbReference>
<keyword evidence="5 6" id="KW-0472">Membrane</keyword>
<comment type="subcellular location">
    <subcellularLocation>
        <location evidence="1">Cell membrane</location>
        <topology evidence="1">Multi-pass membrane protein</topology>
    </subcellularLocation>
</comment>
<dbReference type="Pfam" id="PF12698">
    <property type="entry name" value="ABC2_membrane_3"/>
    <property type="match status" value="1"/>
</dbReference>
<name>A0A1I1GEB7_9SPHI</name>
<feature type="transmembrane region" description="Helical" evidence="6">
    <location>
        <begin position="240"/>
        <end position="259"/>
    </location>
</feature>
<dbReference type="OrthoDB" id="9768837at2"/>
<evidence type="ECO:0000259" key="7">
    <source>
        <dbReference type="Pfam" id="PF12698"/>
    </source>
</evidence>
<feature type="transmembrane region" description="Helical" evidence="6">
    <location>
        <begin position="303"/>
        <end position="327"/>
    </location>
</feature>
<dbReference type="AlphaFoldDB" id="A0A1I1GEB7"/>
<evidence type="ECO:0000256" key="1">
    <source>
        <dbReference type="ARBA" id="ARBA00004651"/>
    </source>
</evidence>
<dbReference type="InterPro" id="IPR051449">
    <property type="entry name" value="ABC-2_transporter_component"/>
</dbReference>
<feature type="transmembrane region" description="Helical" evidence="6">
    <location>
        <begin position="21"/>
        <end position="44"/>
    </location>
</feature>